<dbReference type="PANTHER" id="PTHR36180">
    <property type="entry name" value="DNA-BINDING PROTEIN-RELATED-RELATED"/>
    <property type="match status" value="1"/>
</dbReference>
<evidence type="ECO:0000313" key="3">
    <source>
        <dbReference type="EMBL" id="BAO49364.1"/>
    </source>
</evidence>
<feature type="coiled-coil region" evidence="1">
    <location>
        <begin position="153"/>
        <end position="243"/>
    </location>
</feature>
<evidence type="ECO:0000256" key="1">
    <source>
        <dbReference type="SAM" id="Coils"/>
    </source>
</evidence>
<dbReference type="SMART" id="SM01040">
    <property type="entry name" value="Bro-N"/>
    <property type="match status" value="1"/>
</dbReference>
<evidence type="ECO:0000313" key="4">
    <source>
        <dbReference type="Proteomes" id="UP000174145"/>
    </source>
</evidence>
<keyword evidence="1" id="KW-0175">Coiled coil</keyword>
<dbReference type="EMBL" id="AP013055">
    <property type="protein sequence ID" value="BAO49620.1"/>
    <property type="molecule type" value="Genomic_DNA"/>
</dbReference>
<dbReference type="Proteomes" id="UP000174145">
    <property type="component" value="Segment"/>
</dbReference>
<dbReference type="Pfam" id="PF02498">
    <property type="entry name" value="Bro-N"/>
    <property type="match status" value="1"/>
</dbReference>
<dbReference type="GeneID" id="18263689"/>
<sequence>MENQLALLNINADNTRLDYKSFTSLAQEFIDNFNKIFEYNNKSIRILGNINEPWFNGKNILDILGYSESSFKKTLQKIDNNYKKTFKEVGDIRSPTPSNKHNDNKIIYINEAGLYYLIFNCKLESAVPFKNYILNELIPSIRKYAQQQYLDFINKQKNEIIEMKQLMIEMKNQNNTLISKNDELLLQNNQTLKKLEQLGISLEQSREENEELKDDIKNLSDDVKDISNELNETNNKLDDVLEDRNIKPADLKLQHKYMLLKSKQNENEFTFIRSQKKYIDKNILKWNTEFEIIINEKDNPNPTDLCTRLKEKIKNVNKLKYEQIKNEIKRNTNLTIVEKRNKINLLNKDDYIKINRNVFILNQCTELEFINLVKEFDNHKYDL</sequence>
<protein>
    <submittedName>
        <fullName evidence="3">Putative antirepressor</fullName>
    </submittedName>
</protein>
<evidence type="ECO:0000259" key="2">
    <source>
        <dbReference type="PROSITE" id="PS51750"/>
    </source>
</evidence>
<dbReference type="PANTHER" id="PTHR36180:SF2">
    <property type="entry name" value="BRO FAMILY PROTEIN"/>
    <property type="match status" value="1"/>
</dbReference>
<reference evidence="3 4" key="1">
    <citation type="journal article" date="2014" name="Virology">
        <title>The complete genome sequence of the Alphaentomopoxvirus Anomala cuprea entomopoxvirus, including its terminal hairpin loop sequences, suggests a potentially unique mode of apoptosis inhibition and mode of DNA replication.</title>
        <authorList>
            <person name="Mitsuhashi W."/>
            <person name="Miyamoto K."/>
            <person name="Wada S."/>
        </authorList>
    </citation>
    <scope>NUCLEOTIDE SEQUENCE [LARGE SCALE GENOMIC DNA]</scope>
    <source>
        <strain evidence="3">CV6M</strain>
    </source>
</reference>
<dbReference type="PROSITE" id="PS51750">
    <property type="entry name" value="BRO_N"/>
    <property type="match status" value="1"/>
</dbReference>
<dbReference type="InterPro" id="IPR022549">
    <property type="entry name" value="DUF3627"/>
</dbReference>
<accession>W6JPJ0</accession>
<dbReference type="RefSeq" id="YP_009001477.1">
    <property type="nucleotide sequence ID" value="NC_023426.1"/>
</dbReference>
<dbReference type="GeneID" id="18263433"/>
<dbReference type="OrthoDB" id="5682at10239"/>
<keyword evidence="4" id="KW-1185">Reference proteome</keyword>
<dbReference type="Pfam" id="PF12299">
    <property type="entry name" value="DUF3627"/>
    <property type="match status" value="1"/>
</dbReference>
<dbReference type="EMBL" id="AP013055">
    <property type="protein sequence ID" value="BAO49364.1"/>
    <property type="molecule type" value="Genomic_DNA"/>
</dbReference>
<name>W6JPJ0_9POXV</name>
<dbReference type="KEGG" id="vg:18263689"/>
<proteinExistence type="predicted"/>
<dbReference type="InterPro" id="IPR003497">
    <property type="entry name" value="BRO_N_domain"/>
</dbReference>
<organism evidence="3 4">
    <name type="scientific">Alphaentomopoxvirus acuprea</name>
    <dbReference type="NCBI Taxonomy" id="62099"/>
    <lineage>
        <taxon>Viruses</taxon>
        <taxon>Varidnaviria</taxon>
        <taxon>Bamfordvirae</taxon>
        <taxon>Nucleocytoviricota</taxon>
        <taxon>Pokkesviricetes</taxon>
        <taxon>Chitovirales</taxon>
        <taxon>Poxviridae</taxon>
        <taxon>Entomopoxvirinae</taxon>
        <taxon>Alphaentomopoxvirus</taxon>
    </lineage>
</organism>
<dbReference type="KEGG" id="vg:18263433"/>
<dbReference type="RefSeq" id="YP_009001733.1">
    <property type="nucleotide sequence ID" value="NC_023426.1"/>
</dbReference>
<feature type="domain" description="Bro-N" evidence="2">
    <location>
        <begin position="27"/>
        <end position="145"/>
    </location>
</feature>